<organism evidence="1 2">
    <name type="scientific">Paramuricea clavata</name>
    <name type="common">Red gorgonian</name>
    <name type="synonym">Violescent sea-whip</name>
    <dbReference type="NCBI Taxonomy" id="317549"/>
    <lineage>
        <taxon>Eukaryota</taxon>
        <taxon>Metazoa</taxon>
        <taxon>Cnidaria</taxon>
        <taxon>Anthozoa</taxon>
        <taxon>Octocorallia</taxon>
        <taxon>Malacalcyonacea</taxon>
        <taxon>Plexauridae</taxon>
        <taxon>Paramuricea</taxon>
    </lineage>
</organism>
<keyword evidence="2" id="KW-1185">Reference proteome</keyword>
<name>A0A6S7HYT7_PARCT</name>
<evidence type="ECO:0000313" key="1">
    <source>
        <dbReference type="EMBL" id="CAB4009897.1"/>
    </source>
</evidence>
<dbReference type="EMBL" id="CACRXK020006608">
    <property type="protein sequence ID" value="CAB4009897.1"/>
    <property type="molecule type" value="Genomic_DNA"/>
</dbReference>
<dbReference type="AlphaFoldDB" id="A0A6S7HYT7"/>
<evidence type="ECO:0000313" key="2">
    <source>
        <dbReference type="Proteomes" id="UP001152795"/>
    </source>
</evidence>
<feature type="non-terminal residue" evidence="1">
    <location>
        <position position="1"/>
    </location>
</feature>
<proteinExistence type="predicted"/>
<comment type="caution">
    <text evidence="1">The sequence shown here is derived from an EMBL/GenBank/DDBJ whole genome shotgun (WGS) entry which is preliminary data.</text>
</comment>
<gene>
    <name evidence="1" type="ORF">PACLA_8A002558</name>
</gene>
<feature type="non-terminal residue" evidence="1">
    <location>
        <position position="59"/>
    </location>
</feature>
<accession>A0A6S7HYT7</accession>
<dbReference type="Proteomes" id="UP001152795">
    <property type="component" value="Unassembled WGS sequence"/>
</dbReference>
<reference evidence="1" key="1">
    <citation type="submission" date="2020-04" db="EMBL/GenBank/DDBJ databases">
        <authorList>
            <person name="Alioto T."/>
            <person name="Alioto T."/>
            <person name="Gomez Garrido J."/>
        </authorList>
    </citation>
    <scope>NUCLEOTIDE SEQUENCE</scope>
    <source>
        <strain evidence="1">A484AB</strain>
    </source>
</reference>
<sequence length="59" mass="6743">AGTPVKQVRSKKDGCKPECHKETAAKVHGDCQVKDRPKVTTRREDRLVINRTLRRRTST</sequence>
<protein>
    <submittedName>
        <fullName evidence="1">Uncharacterized protein</fullName>
    </submittedName>
</protein>